<reference evidence="4" key="1">
    <citation type="submission" date="2025-08" db="UniProtKB">
        <authorList>
            <consortium name="RefSeq"/>
        </authorList>
    </citation>
    <scope>IDENTIFICATION</scope>
</reference>
<name>A0ABM1AEN1_APLCA</name>
<feature type="region of interest" description="Disordered" evidence="1">
    <location>
        <begin position="757"/>
        <end position="791"/>
    </location>
</feature>
<evidence type="ECO:0000313" key="4">
    <source>
        <dbReference type="RefSeq" id="XP_012946226.1"/>
    </source>
</evidence>
<evidence type="ECO:0000313" key="3">
    <source>
        <dbReference type="Proteomes" id="UP000694888"/>
    </source>
</evidence>
<feature type="compositionally biased region" description="Low complexity" evidence="1">
    <location>
        <begin position="990"/>
        <end position="999"/>
    </location>
</feature>
<sequence length="1423" mass="156874">MPHFPMTGGLQKTLDSPRRPAKDQELTNVREPLLTCNSQDSSSSRPISPSSNTEALVNSASLPFPIRTRPTYPIQLSVFPTISQRHKEQEIHPETETALTEDALDQDIEVDLDRISSQDLRVDHDFVAPCELALSAGLGAFPSRLRTSSLTSEASSQRSAGVDSGNSSRLDGSSSCGSESSSAGSRSRAASIPRSYQNLISCGDVTNISEITSQSFHKGRRGTLTGSSSGGSSEDACLGSVDFYYNTSENSVPVSGLVNDNCATSSDDGICAKEPWMEDDFDVDQEQQQSLQPLFTRTNDPFVFQQEFDRRRFTDMYLDHTCLPGDGLDRSEMSSGRGIEDLVGGCKMSPNERIPLLAQNSDKSGVCAEAGTLMADAARHEHWRPLRRSSSMGTVALRCLSQEKEEKNHDMPMKDYSTPKAARTDDHSNHNHNRSTIENATHFDLQPSAHYPSGSNRKQETQVSQRYTSQPGDTMASNGMKPSEAGEIKPHPTESTFIEFDQETRLDSEPRTQSGYLNEHDNNLQQIQGNPEDVGMNWQPKFGQHRATRDIQNKISNENQLTCQNPFDQSNVPFTSSCQLTSQVPLRQPQLAHHSLPVNLTAGLPDQTLAPNHSTNDNQKPNFYHDLESVLGYGSPLSLTKPTRGSGRALIASKPGGNPALRSSHESPPLQVIVPCYNKNPTVLDMNRMNASRTVGHNPPACVSEAGRYLPFDNNTSSKDRLRSVSAAEELYSNNCNAHKSKTTCQCHPSHHTMEESISCPQSHNPQQSTTSFHQTRRMPHSQGQQNQNLMPTSTSFSVQFSHTEPLMAATDQCPHSSSSSYIVPSHCLDENKANRGAHGNMSTSNMDPDAFVIVDAPENEQGFTRDNQVAYSLKDDGGMYCGPSQGQYQSHTSMSGNVSIKTDTRRSSIFKSRWNNTCRRIRSLRSVLSSTVHRLWPAEDTSLQENELLEETGYRPGMVLSVSRDCFRPVFLEEYEQRPRSCAPGPTASNWSSSSVNSTPNGEEVDEREFVSSNKTMKLGMCRRELRREETRARHVPSYAKLCVFAMLFNLVLGVVAFFLNNRARREYRRHRFSRANILYFFVIILCTTSIFITISVATLLLANGIVEGPAQVERDRIKEKLECQAKYLGQSFDIMNFYGMEEEVFCTFANNEGVMQALMGYMMDVNIMKGMVKTKVECKLTTVEQSGSEASPDHSKSLGIENLNSIGTALENGSSSSIDGNLNSTGGTKKEKGETGDSNTVPTRGDNERLAARGKEDFNSRNEVGSPRNTKHLVPQTHDTVKKSEEAPYVSDSMKQYLNELQKKNSHSGTSDSNIGVQTTNQTNKANTAPEGDGFTEINRTESIKPSLNTSVTLGSDFTATNMNDTNVDEASQLFGEVSANSTQFEKFTSNKTQSISPETPATQGGDNPSWSFLNSTGDTA</sequence>
<feature type="region of interest" description="Disordered" evidence="1">
    <location>
        <begin position="1387"/>
        <end position="1423"/>
    </location>
</feature>
<feature type="compositionally biased region" description="Polar residues" evidence="1">
    <location>
        <begin position="609"/>
        <end position="621"/>
    </location>
</feature>
<keyword evidence="2" id="KW-0472">Membrane</keyword>
<keyword evidence="3" id="KW-1185">Reference proteome</keyword>
<feature type="transmembrane region" description="Helical" evidence="2">
    <location>
        <begin position="1040"/>
        <end position="1061"/>
    </location>
</feature>
<feature type="region of interest" description="Disordered" evidence="1">
    <location>
        <begin position="402"/>
        <end position="492"/>
    </location>
</feature>
<feature type="region of interest" description="Disordered" evidence="1">
    <location>
        <begin position="1304"/>
        <end position="1354"/>
    </location>
</feature>
<protein>
    <submittedName>
        <fullName evidence="4">Uncharacterized protein LOC101848638</fullName>
    </submittedName>
</protein>
<feature type="compositionally biased region" description="Polar residues" evidence="1">
    <location>
        <begin position="1309"/>
        <end position="1319"/>
    </location>
</feature>
<feature type="compositionally biased region" description="Polar residues" evidence="1">
    <location>
        <begin position="149"/>
        <end position="159"/>
    </location>
</feature>
<feature type="compositionally biased region" description="Polar residues" evidence="1">
    <location>
        <begin position="453"/>
        <end position="477"/>
    </location>
</feature>
<organism evidence="3 4">
    <name type="scientific">Aplysia californica</name>
    <name type="common">California sea hare</name>
    <dbReference type="NCBI Taxonomy" id="6500"/>
    <lineage>
        <taxon>Eukaryota</taxon>
        <taxon>Metazoa</taxon>
        <taxon>Spiralia</taxon>
        <taxon>Lophotrochozoa</taxon>
        <taxon>Mollusca</taxon>
        <taxon>Gastropoda</taxon>
        <taxon>Heterobranchia</taxon>
        <taxon>Euthyneura</taxon>
        <taxon>Tectipleura</taxon>
        <taxon>Aplysiida</taxon>
        <taxon>Aplysioidea</taxon>
        <taxon>Aplysiidae</taxon>
        <taxon>Aplysia</taxon>
    </lineage>
</organism>
<feature type="region of interest" description="Disordered" evidence="1">
    <location>
        <begin position="638"/>
        <end position="666"/>
    </location>
</feature>
<keyword evidence="2" id="KW-0812">Transmembrane</keyword>
<feature type="region of interest" description="Disordered" evidence="1">
    <location>
        <begin position="1213"/>
        <end position="1292"/>
    </location>
</feature>
<gene>
    <name evidence="4" type="primary">LOC101848638</name>
</gene>
<feature type="compositionally biased region" description="Basic and acidic residues" evidence="1">
    <location>
        <begin position="15"/>
        <end position="25"/>
    </location>
</feature>
<feature type="transmembrane region" description="Helical" evidence="2">
    <location>
        <begin position="1081"/>
        <end position="1104"/>
    </location>
</feature>
<feature type="compositionally biased region" description="Basic and acidic residues" evidence="1">
    <location>
        <begin position="1247"/>
        <end position="1262"/>
    </location>
</feature>
<feature type="compositionally biased region" description="Polar residues" evidence="1">
    <location>
        <begin position="782"/>
        <end position="791"/>
    </location>
</feature>
<dbReference type="RefSeq" id="XP_012946226.1">
    <property type="nucleotide sequence ID" value="XM_013090772.2"/>
</dbReference>
<feature type="compositionally biased region" description="Polar residues" evidence="1">
    <location>
        <begin position="759"/>
        <end position="774"/>
    </location>
</feature>
<proteinExistence type="predicted"/>
<dbReference type="Proteomes" id="UP000694888">
    <property type="component" value="Unplaced"/>
</dbReference>
<feature type="compositionally biased region" description="Low complexity" evidence="1">
    <location>
        <begin position="164"/>
        <end position="189"/>
    </location>
</feature>
<feature type="compositionally biased region" description="Basic and acidic residues" evidence="1">
    <location>
        <begin position="402"/>
        <end position="413"/>
    </location>
</feature>
<feature type="region of interest" description="Disordered" evidence="1">
    <location>
        <begin position="149"/>
        <end position="189"/>
    </location>
</feature>
<evidence type="ECO:0000256" key="1">
    <source>
        <dbReference type="SAM" id="MobiDB-lite"/>
    </source>
</evidence>
<evidence type="ECO:0000256" key="2">
    <source>
        <dbReference type="SAM" id="Phobius"/>
    </source>
</evidence>
<dbReference type="GeneID" id="101848638"/>
<feature type="region of interest" description="Disordered" evidence="1">
    <location>
        <begin position="1"/>
        <end position="54"/>
    </location>
</feature>
<accession>A0ABM1AEN1</accession>
<feature type="region of interest" description="Disordered" evidence="1">
    <location>
        <begin position="980"/>
        <end position="1009"/>
    </location>
</feature>
<feature type="compositionally biased region" description="Polar residues" evidence="1">
    <location>
        <begin position="1213"/>
        <end position="1226"/>
    </location>
</feature>
<feature type="compositionally biased region" description="Low complexity" evidence="1">
    <location>
        <begin position="1320"/>
        <end position="1331"/>
    </location>
</feature>
<feature type="region of interest" description="Disordered" evidence="1">
    <location>
        <begin position="602"/>
        <end position="623"/>
    </location>
</feature>
<feature type="compositionally biased region" description="Low complexity" evidence="1">
    <location>
        <begin position="38"/>
        <end position="51"/>
    </location>
</feature>
<keyword evidence="2" id="KW-1133">Transmembrane helix</keyword>